<keyword evidence="3" id="KW-1185">Reference proteome</keyword>
<accession>A0A1A9UZC9</accession>
<proteinExistence type="predicted"/>
<organism evidence="2 3">
    <name type="scientific">Glossina austeni</name>
    <name type="common">Savannah tsetse fly</name>
    <dbReference type="NCBI Taxonomy" id="7395"/>
    <lineage>
        <taxon>Eukaryota</taxon>
        <taxon>Metazoa</taxon>
        <taxon>Ecdysozoa</taxon>
        <taxon>Arthropoda</taxon>
        <taxon>Hexapoda</taxon>
        <taxon>Insecta</taxon>
        <taxon>Pterygota</taxon>
        <taxon>Neoptera</taxon>
        <taxon>Endopterygota</taxon>
        <taxon>Diptera</taxon>
        <taxon>Brachycera</taxon>
        <taxon>Muscomorpha</taxon>
        <taxon>Hippoboscoidea</taxon>
        <taxon>Glossinidae</taxon>
        <taxon>Glossina</taxon>
    </lineage>
</organism>
<evidence type="ECO:0000256" key="1">
    <source>
        <dbReference type="SAM" id="SignalP"/>
    </source>
</evidence>
<sequence length="144" mass="16041">MLANRNYCLAFLLLFVICSVTALRCYTCSYTNGGLDKSCILDPESAHQITNCSKMYCIIVRQELVRPAGQVVSFIRDCQDKPLYLNAVKTDTTFKTYHRSCTSDLCNDSDGTHAATNVDPNFGAAANMIIKGKLSYYRAKTNKN</sequence>
<reference evidence="2" key="1">
    <citation type="submission" date="2020-05" db="UniProtKB">
        <authorList>
            <consortium name="EnsemblMetazoa"/>
        </authorList>
    </citation>
    <scope>IDENTIFICATION</scope>
    <source>
        <strain evidence="2">TTRI</strain>
    </source>
</reference>
<dbReference type="VEuPathDB" id="VectorBase:GAUT020656"/>
<dbReference type="AlphaFoldDB" id="A0A1A9UZC9"/>
<keyword evidence="1" id="KW-0732">Signal</keyword>
<dbReference type="EnsemblMetazoa" id="GAUT020656-RA">
    <property type="protein sequence ID" value="GAUT020656-PA"/>
    <property type="gene ID" value="GAUT020656"/>
</dbReference>
<feature type="signal peptide" evidence="1">
    <location>
        <begin position="1"/>
        <end position="22"/>
    </location>
</feature>
<dbReference type="STRING" id="7395.A0A1A9UZC9"/>
<evidence type="ECO:0000313" key="2">
    <source>
        <dbReference type="EnsemblMetazoa" id="GAUT020656-PA"/>
    </source>
</evidence>
<name>A0A1A9UZC9_GLOAU</name>
<feature type="chain" id="PRO_5008398956" description="Protein sleepless" evidence="1">
    <location>
        <begin position="23"/>
        <end position="144"/>
    </location>
</feature>
<dbReference type="Proteomes" id="UP000078200">
    <property type="component" value="Unassembled WGS sequence"/>
</dbReference>
<evidence type="ECO:0008006" key="4">
    <source>
        <dbReference type="Google" id="ProtNLM"/>
    </source>
</evidence>
<protein>
    <recommendedName>
        <fullName evidence="4">Protein sleepless</fullName>
    </recommendedName>
</protein>
<evidence type="ECO:0000313" key="3">
    <source>
        <dbReference type="Proteomes" id="UP000078200"/>
    </source>
</evidence>